<evidence type="ECO:0000256" key="3">
    <source>
        <dbReference type="ARBA" id="ARBA00022729"/>
    </source>
</evidence>
<sequence length="498" mass="55910">MKKKLFYSLAAFFIFISCGSATNSGQITVAVPVEAVSLVPYQSNDTHTHRIMNQMFERLFDMDKDGNIIPVLATDWRYVTPTELEIDIRPDVRFHNGSILTAEDVAYSINTVISSPAFQTLFGPIKSATAINDLKVKIILKDPTAFALALLTHAGMIIVNKKVVESQNANSEHVGTGPFMFSHWNRGQNIIFHKFNDYWGTPANVQTLKFLLVADSSARSIAIETGEVDIAYDIDGSDRERLKQNQQLTFLEMALPRIEYLGINVGKSRNPMWKNEKIRNAVASSLDYQGIINAILFGAGDIASSVIQNSVVGYYDGLPQRERDVALAKKLLKEANISENVKITLWTTEGLRQKIAEVIQANLYELGFNVTVDIYEWGKYLEAIKNGDSELFLLGWTSVPADADLGIYPLLHSSSFGPKGNFTFYSNSIVDNTLDVARQELNPQKRKRLYQTIQEQIYKDVPLIPLYYPYQNVVVQNNIEGFMLNQFSIHKLASVGKK</sequence>
<dbReference type="Pfam" id="PF00496">
    <property type="entry name" value="SBP_bac_5"/>
    <property type="match status" value="1"/>
</dbReference>
<feature type="chain" id="PRO_5015125075" evidence="4">
    <location>
        <begin position="24"/>
        <end position="498"/>
    </location>
</feature>
<dbReference type="Gene3D" id="3.10.105.10">
    <property type="entry name" value="Dipeptide-binding Protein, Domain 3"/>
    <property type="match status" value="1"/>
</dbReference>
<proteinExistence type="inferred from homology"/>
<evidence type="ECO:0000256" key="2">
    <source>
        <dbReference type="ARBA" id="ARBA00022448"/>
    </source>
</evidence>
<gene>
    <name evidence="6" type="ORF">SAMN02745150_00961</name>
</gene>
<dbReference type="Proteomes" id="UP000240042">
    <property type="component" value="Unassembled WGS sequence"/>
</dbReference>
<dbReference type="Gene3D" id="3.40.190.10">
    <property type="entry name" value="Periplasmic binding protein-like II"/>
    <property type="match status" value="1"/>
</dbReference>
<dbReference type="GO" id="GO:0030288">
    <property type="term" value="C:outer membrane-bounded periplasmic space"/>
    <property type="evidence" value="ECO:0007669"/>
    <property type="project" value="UniProtKB-ARBA"/>
</dbReference>
<dbReference type="GO" id="GO:0015833">
    <property type="term" value="P:peptide transport"/>
    <property type="evidence" value="ECO:0007669"/>
    <property type="project" value="TreeGrafter"/>
</dbReference>
<feature type="signal peptide" evidence="4">
    <location>
        <begin position="1"/>
        <end position="23"/>
    </location>
</feature>
<dbReference type="AlphaFoldDB" id="A0A1I1E5G8"/>
<keyword evidence="3 4" id="KW-0732">Signal</keyword>
<evidence type="ECO:0000256" key="1">
    <source>
        <dbReference type="ARBA" id="ARBA00005695"/>
    </source>
</evidence>
<dbReference type="GO" id="GO:0043190">
    <property type="term" value="C:ATP-binding cassette (ABC) transporter complex"/>
    <property type="evidence" value="ECO:0007669"/>
    <property type="project" value="InterPro"/>
</dbReference>
<dbReference type="RefSeq" id="WP_092319171.1">
    <property type="nucleotide sequence ID" value="NZ_FOKY01000007.1"/>
</dbReference>
<dbReference type="PIRSF" id="PIRSF002741">
    <property type="entry name" value="MppA"/>
    <property type="match status" value="1"/>
</dbReference>
<dbReference type="OrthoDB" id="304884at2"/>
<protein>
    <submittedName>
        <fullName evidence="6">Peptide/nickel transport system substrate-binding protein</fullName>
    </submittedName>
</protein>
<organism evidence="6 7">
    <name type="scientific">Brevinema andersonii</name>
    <dbReference type="NCBI Taxonomy" id="34097"/>
    <lineage>
        <taxon>Bacteria</taxon>
        <taxon>Pseudomonadati</taxon>
        <taxon>Spirochaetota</taxon>
        <taxon>Spirochaetia</taxon>
        <taxon>Brevinematales</taxon>
        <taxon>Brevinemataceae</taxon>
        <taxon>Brevinema</taxon>
    </lineage>
</organism>
<dbReference type="PANTHER" id="PTHR30290">
    <property type="entry name" value="PERIPLASMIC BINDING COMPONENT OF ABC TRANSPORTER"/>
    <property type="match status" value="1"/>
</dbReference>
<dbReference type="STRING" id="34097.SAMN02745150_00961"/>
<keyword evidence="7" id="KW-1185">Reference proteome</keyword>
<evidence type="ECO:0000313" key="6">
    <source>
        <dbReference type="EMBL" id="SFB82354.1"/>
    </source>
</evidence>
<reference evidence="7" key="1">
    <citation type="submission" date="2016-10" db="EMBL/GenBank/DDBJ databases">
        <authorList>
            <person name="Varghese N."/>
            <person name="Submissions S."/>
        </authorList>
    </citation>
    <scope>NUCLEOTIDE SEQUENCE [LARGE SCALE GENOMIC DNA]</scope>
    <source>
        <strain evidence="7">ATCC 43811</strain>
    </source>
</reference>
<dbReference type="InterPro" id="IPR039424">
    <property type="entry name" value="SBP_5"/>
</dbReference>
<evidence type="ECO:0000259" key="5">
    <source>
        <dbReference type="Pfam" id="PF00496"/>
    </source>
</evidence>
<dbReference type="EMBL" id="FOKY01000007">
    <property type="protein sequence ID" value="SFB82354.1"/>
    <property type="molecule type" value="Genomic_DNA"/>
</dbReference>
<dbReference type="Gene3D" id="3.90.76.10">
    <property type="entry name" value="Dipeptide-binding Protein, Domain 1"/>
    <property type="match status" value="1"/>
</dbReference>
<comment type="similarity">
    <text evidence="1">Belongs to the bacterial solute-binding protein 5 family.</text>
</comment>
<dbReference type="SUPFAM" id="SSF53850">
    <property type="entry name" value="Periplasmic binding protein-like II"/>
    <property type="match status" value="1"/>
</dbReference>
<dbReference type="InterPro" id="IPR030678">
    <property type="entry name" value="Peptide/Ni-bd"/>
</dbReference>
<dbReference type="InterPro" id="IPR000914">
    <property type="entry name" value="SBP_5_dom"/>
</dbReference>
<keyword evidence="2" id="KW-0813">Transport</keyword>
<evidence type="ECO:0000313" key="7">
    <source>
        <dbReference type="Proteomes" id="UP000240042"/>
    </source>
</evidence>
<dbReference type="PANTHER" id="PTHR30290:SF9">
    <property type="entry name" value="OLIGOPEPTIDE-BINDING PROTEIN APPA"/>
    <property type="match status" value="1"/>
</dbReference>
<feature type="domain" description="Solute-binding protein family 5" evidence="5">
    <location>
        <begin position="68"/>
        <end position="415"/>
    </location>
</feature>
<evidence type="ECO:0000256" key="4">
    <source>
        <dbReference type="SAM" id="SignalP"/>
    </source>
</evidence>
<name>A0A1I1E5G8_BREAD</name>
<accession>A0A1I1E5G8</accession>
<dbReference type="PROSITE" id="PS51257">
    <property type="entry name" value="PROKAR_LIPOPROTEIN"/>
    <property type="match status" value="1"/>
</dbReference>
<dbReference type="GO" id="GO:1904680">
    <property type="term" value="F:peptide transmembrane transporter activity"/>
    <property type="evidence" value="ECO:0007669"/>
    <property type="project" value="TreeGrafter"/>
</dbReference>